<name>C2CHK4_9FIRM</name>
<comment type="caution">
    <text evidence="1">The sequence shown here is derived from an EMBL/GenBank/DDBJ whole genome shotgun (WGS) entry which is preliminary data.</text>
</comment>
<gene>
    <name evidence="1" type="ORF">HMPREF0077_0964</name>
</gene>
<dbReference type="AlphaFoldDB" id="C2CHK4"/>
<sequence length="50" mass="5715">MEIKKIYIDTLTVPSVEILIKELELIEELEKEHNVTCTLSSVVITNPECL</sequence>
<dbReference type="HOGENOM" id="CLU_3113957_0_0_9"/>
<accession>C2CHK4</accession>
<dbReference type="EMBL" id="ACGC01000049">
    <property type="protein sequence ID" value="EEI82959.1"/>
    <property type="molecule type" value="Genomic_DNA"/>
</dbReference>
<dbReference type="RefSeq" id="WP_004837076.1">
    <property type="nucleotide sequence ID" value="NZ_GG666297.1"/>
</dbReference>
<dbReference type="Proteomes" id="UP000003744">
    <property type="component" value="Unassembled WGS sequence"/>
</dbReference>
<evidence type="ECO:0000313" key="2">
    <source>
        <dbReference type="Proteomes" id="UP000003744"/>
    </source>
</evidence>
<organism evidence="1 2">
    <name type="scientific">Anaerococcus tetradius ATCC 35098</name>
    <dbReference type="NCBI Taxonomy" id="525255"/>
    <lineage>
        <taxon>Bacteria</taxon>
        <taxon>Bacillati</taxon>
        <taxon>Bacillota</taxon>
        <taxon>Tissierellia</taxon>
        <taxon>Tissierellales</taxon>
        <taxon>Peptoniphilaceae</taxon>
        <taxon>Anaerococcus</taxon>
    </lineage>
</organism>
<reference evidence="1 2" key="1">
    <citation type="submission" date="2009-01" db="EMBL/GenBank/DDBJ databases">
        <authorList>
            <person name="Qin X."/>
            <person name="Bachman B."/>
            <person name="Battles P."/>
            <person name="Bell A."/>
            <person name="Bess C."/>
            <person name="Bickham C."/>
            <person name="Chaboub L."/>
            <person name="Chen D."/>
            <person name="Coyle M."/>
            <person name="Deiros D.R."/>
            <person name="Dinh H."/>
            <person name="Forbes L."/>
            <person name="Fowler G."/>
            <person name="Francisco L."/>
            <person name="Fu Q."/>
            <person name="Gubbala S."/>
            <person name="Hale W."/>
            <person name="Han Y."/>
            <person name="Hemphill L."/>
            <person name="Highlander S.K."/>
            <person name="Hirani K."/>
            <person name="Hogues M."/>
            <person name="Jackson L."/>
            <person name="Jakkamsetti A."/>
            <person name="Javaid M."/>
            <person name="Jiang H."/>
            <person name="Korchina V."/>
            <person name="Kovar C."/>
            <person name="Lara F."/>
            <person name="Lee S."/>
            <person name="Mata R."/>
            <person name="Mathew T."/>
            <person name="Moen C."/>
            <person name="Morales K."/>
            <person name="Munidasa M."/>
            <person name="Nazareth L."/>
            <person name="Ngo R."/>
            <person name="Nguyen L."/>
            <person name="Okwuonu G."/>
            <person name="Ongeri F."/>
            <person name="Patil S."/>
            <person name="Petrosino J."/>
            <person name="Pham C."/>
            <person name="Pham P."/>
            <person name="Pu L.-L."/>
            <person name="Puazo M."/>
            <person name="Raj R."/>
            <person name="Reid J."/>
            <person name="Rouhana J."/>
            <person name="Saada N."/>
            <person name="Shang Y."/>
            <person name="Simmons D."/>
            <person name="Thornton R."/>
            <person name="Warren J."/>
            <person name="Weissenberger G."/>
            <person name="Zhang J."/>
            <person name="Zhang L."/>
            <person name="Zhou C."/>
            <person name="Zhu D."/>
            <person name="Muzny D."/>
            <person name="Worley K."/>
            <person name="Gibbs R."/>
        </authorList>
    </citation>
    <scope>NUCLEOTIDE SEQUENCE [LARGE SCALE GENOMIC DNA]</scope>
    <source>
        <strain evidence="1 2">ATCC 35098</strain>
    </source>
</reference>
<evidence type="ECO:0000313" key="1">
    <source>
        <dbReference type="EMBL" id="EEI82959.1"/>
    </source>
</evidence>
<protein>
    <submittedName>
        <fullName evidence="1">Uncharacterized protein</fullName>
    </submittedName>
</protein>
<proteinExistence type="predicted"/>